<dbReference type="Pfam" id="PF17765">
    <property type="entry name" value="MLTR_LBD"/>
    <property type="match status" value="1"/>
</dbReference>
<dbReference type="EMBL" id="QQBH01000038">
    <property type="protein sequence ID" value="RDD84613.1"/>
    <property type="molecule type" value="Genomic_DNA"/>
</dbReference>
<dbReference type="Pfam" id="PF13560">
    <property type="entry name" value="HTH_31"/>
    <property type="match status" value="1"/>
</dbReference>
<comment type="caution">
    <text evidence="3">The sequence shown here is derived from an EMBL/GenBank/DDBJ whole genome shotgun (WGS) entry which is preliminary data.</text>
</comment>
<dbReference type="InterPro" id="IPR041413">
    <property type="entry name" value="MLTR_LBD"/>
</dbReference>
<evidence type="ECO:0000259" key="2">
    <source>
        <dbReference type="PROSITE" id="PS50943"/>
    </source>
</evidence>
<sequence>MKDSPNHLGEYLRARRALVSPAQAGLADLGGRRVPGLRREEVATLAGVSVDYYLRLERGRDRNPSAQVLESIARVLRLDEESTLYLLSLVADVPRRARRRDSTESLPPSVETLVSTLPHPAFVEGRHFDILAVNPLATALSPRLTVGANQLLDIFLDPAEEALHLDWDRTTQCYIASLRRAVGTDTEDDRFIELVGELSLASSHFRALWNRYDVGTQRSAAIRFDHPHVGVLQLNRERLEISGTDGAHLVVHHATPGTEDADKLTLLASSGTGPAERNAGRGGDRSRQYGPGVRGGDRWTAGRPT</sequence>
<evidence type="ECO:0000256" key="1">
    <source>
        <dbReference type="SAM" id="MobiDB-lite"/>
    </source>
</evidence>
<dbReference type="Gene3D" id="3.30.450.180">
    <property type="match status" value="1"/>
</dbReference>
<dbReference type="InterPro" id="IPR010982">
    <property type="entry name" value="Lambda_DNA-bd_dom_sf"/>
</dbReference>
<dbReference type="PANTHER" id="PTHR35010">
    <property type="entry name" value="BLL4672 PROTEIN-RELATED"/>
    <property type="match status" value="1"/>
</dbReference>
<dbReference type="InterPro" id="IPR001387">
    <property type="entry name" value="Cro/C1-type_HTH"/>
</dbReference>
<organism evidence="3 4">
    <name type="scientific">Streptomyces parvulus</name>
    <dbReference type="NCBI Taxonomy" id="146923"/>
    <lineage>
        <taxon>Bacteria</taxon>
        <taxon>Bacillati</taxon>
        <taxon>Actinomycetota</taxon>
        <taxon>Actinomycetes</taxon>
        <taxon>Kitasatosporales</taxon>
        <taxon>Streptomycetaceae</taxon>
        <taxon>Streptomyces</taxon>
    </lineage>
</organism>
<accession>A0A369UWG0</accession>
<dbReference type="CDD" id="cd00093">
    <property type="entry name" value="HTH_XRE"/>
    <property type="match status" value="1"/>
</dbReference>
<dbReference type="SMART" id="SM00530">
    <property type="entry name" value="HTH_XRE"/>
    <property type="match status" value="1"/>
</dbReference>
<protein>
    <submittedName>
        <fullName evidence="3">XRE family transcriptional regulator</fullName>
    </submittedName>
</protein>
<dbReference type="GO" id="GO:0003677">
    <property type="term" value="F:DNA binding"/>
    <property type="evidence" value="ECO:0007669"/>
    <property type="project" value="InterPro"/>
</dbReference>
<dbReference type="Gene3D" id="1.10.260.40">
    <property type="entry name" value="lambda repressor-like DNA-binding domains"/>
    <property type="match status" value="1"/>
</dbReference>
<feature type="region of interest" description="Disordered" evidence="1">
    <location>
        <begin position="267"/>
        <end position="305"/>
    </location>
</feature>
<dbReference type="OrthoDB" id="3542608at2"/>
<reference evidence="3 4" key="1">
    <citation type="submission" date="2018-07" db="EMBL/GenBank/DDBJ databases">
        <title>Genome guided investigation of antibiotics producing actinomycetales strain isolated from a Macau mangrove ecosystem.</title>
        <authorList>
            <person name="Hu D."/>
        </authorList>
    </citation>
    <scope>NUCLEOTIDE SEQUENCE [LARGE SCALE GENOMIC DNA]</scope>
    <source>
        <strain evidence="3 4">2297</strain>
    </source>
</reference>
<dbReference type="SUPFAM" id="SSF47413">
    <property type="entry name" value="lambda repressor-like DNA-binding domains"/>
    <property type="match status" value="1"/>
</dbReference>
<name>A0A369UWG0_9ACTN</name>
<dbReference type="PANTHER" id="PTHR35010:SF2">
    <property type="entry name" value="BLL4672 PROTEIN"/>
    <property type="match status" value="1"/>
</dbReference>
<dbReference type="PROSITE" id="PS50943">
    <property type="entry name" value="HTH_CROC1"/>
    <property type="match status" value="1"/>
</dbReference>
<dbReference type="RefSeq" id="WP_114532944.1">
    <property type="nucleotide sequence ID" value="NZ_QQBH01000038.1"/>
</dbReference>
<dbReference type="Proteomes" id="UP000253742">
    <property type="component" value="Unassembled WGS sequence"/>
</dbReference>
<dbReference type="AlphaFoldDB" id="A0A369UWG0"/>
<proteinExistence type="predicted"/>
<gene>
    <name evidence="3" type="ORF">DVZ84_34215</name>
</gene>
<evidence type="ECO:0000313" key="3">
    <source>
        <dbReference type="EMBL" id="RDD84613.1"/>
    </source>
</evidence>
<feature type="domain" description="HTH cro/C1-type" evidence="2">
    <location>
        <begin position="36"/>
        <end position="84"/>
    </location>
</feature>
<feature type="compositionally biased region" description="Basic and acidic residues" evidence="1">
    <location>
        <begin position="278"/>
        <end position="287"/>
    </location>
</feature>
<evidence type="ECO:0000313" key="4">
    <source>
        <dbReference type="Proteomes" id="UP000253742"/>
    </source>
</evidence>